<reference evidence="2" key="1">
    <citation type="journal article" date="2022" name="Mol. Ecol. Resour.">
        <title>The genomes of chicory, endive, great burdock and yacon provide insights into Asteraceae palaeo-polyploidization history and plant inulin production.</title>
        <authorList>
            <person name="Fan W."/>
            <person name="Wang S."/>
            <person name="Wang H."/>
            <person name="Wang A."/>
            <person name="Jiang F."/>
            <person name="Liu H."/>
            <person name="Zhao H."/>
            <person name="Xu D."/>
            <person name="Zhang Y."/>
        </authorList>
    </citation>
    <scope>NUCLEOTIDE SEQUENCE [LARGE SCALE GENOMIC DNA]</scope>
    <source>
        <strain evidence="2">cv. Yunnan</strain>
    </source>
</reference>
<reference evidence="1 2" key="2">
    <citation type="journal article" date="2022" name="Mol. Ecol. Resour.">
        <title>The genomes of chicory, endive, great burdock and yacon provide insights into Asteraceae paleo-polyploidization history and plant inulin production.</title>
        <authorList>
            <person name="Fan W."/>
            <person name="Wang S."/>
            <person name="Wang H."/>
            <person name="Wang A."/>
            <person name="Jiang F."/>
            <person name="Liu H."/>
            <person name="Zhao H."/>
            <person name="Xu D."/>
            <person name="Zhang Y."/>
        </authorList>
    </citation>
    <scope>NUCLEOTIDE SEQUENCE [LARGE SCALE GENOMIC DNA]</scope>
    <source>
        <strain evidence="2">cv. Yunnan</strain>
        <tissue evidence="1">Leaves</tissue>
    </source>
</reference>
<sequence>MALYEPSWVDAMHEELNQFAKLKVWELVPLPPGKKAIGTRWILINKQDESKMIIHNKARLVVQGFYQQKGIEYEEVFAPVARVEAIRIFLVYASYMNFIVYQMDIKTFFLYGKVKEEIYVYQPHGFEDCEHPDYVYKLDKALYGLHEASRAWYATLVDHLLAHSYTCGAIDQTMFVRKVDDDIILVQIYVDDIILGSTNENLCTVFRKVMEKKFERNALGEMTFFLRLQVKQSSDVTMEDVNLSGNLQAGDVNFLGIVSSHGSKKQHTQSPPPLLRLNTLLLRLVAHKSFGCNINCWITGQKAWNLELDGQFERLSLFASTRKQVHDMAEMRFVPDHNVCEFTMEPPEEHEYFNSMVVGLTLSPINFAIMENPIPNSEAIIREALQFGDEPAYPTKLAADTVTPILLRMGYEGNYPPVYKKLLHPYWRYLAHVCMNCFSGRKGGFNEINGTISSTMVALTMRWNYNFSKMVFEELKSNLKEDKKDIFLMYPRFLQIIFNKNHADLEPTIETLDLKAMGPMIFKFMNVNKQGKRVYQGLHPLEKFGRFAALVDEEVEAPVVQVEAEVAEEQQLPPQPQIEQPNEPQPQDPSVPESEDAEVISSSDSEGTSERPLVPINRPQNEQCTTVHWIARACKHLGNQTGYNCQCTEYWGAELGNACPCIGMHPPSAAQFCLLAAG</sequence>
<evidence type="ECO:0000313" key="1">
    <source>
        <dbReference type="EMBL" id="KAI3813950.1"/>
    </source>
</evidence>
<comment type="caution">
    <text evidence="1">The sequence shown here is derived from an EMBL/GenBank/DDBJ whole genome shotgun (WGS) entry which is preliminary data.</text>
</comment>
<gene>
    <name evidence="1" type="ORF">L1987_18686</name>
</gene>
<name>A0ACB9J307_9ASTR</name>
<organism evidence="1 2">
    <name type="scientific">Smallanthus sonchifolius</name>
    <dbReference type="NCBI Taxonomy" id="185202"/>
    <lineage>
        <taxon>Eukaryota</taxon>
        <taxon>Viridiplantae</taxon>
        <taxon>Streptophyta</taxon>
        <taxon>Embryophyta</taxon>
        <taxon>Tracheophyta</taxon>
        <taxon>Spermatophyta</taxon>
        <taxon>Magnoliopsida</taxon>
        <taxon>eudicotyledons</taxon>
        <taxon>Gunneridae</taxon>
        <taxon>Pentapetalae</taxon>
        <taxon>asterids</taxon>
        <taxon>campanulids</taxon>
        <taxon>Asterales</taxon>
        <taxon>Asteraceae</taxon>
        <taxon>Asteroideae</taxon>
        <taxon>Heliantheae alliance</taxon>
        <taxon>Millerieae</taxon>
        <taxon>Smallanthus</taxon>
    </lineage>
</organism>
<dbReference type="Proteomes" id="UP001056120">
    <property type="component" value="Linkage Group LG06"/>
</dbReference>
<accession>A0ACB9J307</accession>
<keyword evidence="2" id="KW-1185">Reference proteome</keyword>
<protein>
    <submittedName>
        <fullName evidence="1">Uncharacterized protein</fullName>
    </submittedName>
</protein>
<proteinExistence type="predicted"/>
<evidence type="ECO:0000313" key="2">
    <source>
        <dbReference type="Proteomes" id="UP001056120"/>
    </source>
</evidence>
<dbReference type="EMBL" id="CM042023">
    <property type="protein sequence ID" value="KAI3813950.1"/>
    <property type="molecule type" value="Genomic_DNA"/>
</dbReference>